<sequence>MIVDIDRIVHDIHDAAATFLRPRFRSLEVGHVREKAPGELVTVADEECEAHLGPALLAACPGSVLVGEEEASRDSSALALLTGDSPVWLLDPLDGTAAFAAGTPDYAVMAALVVRGESVLSVIHQPEYGCTFVAERGSGAYELSSGARLRPGPAGAGAQLRGAVMRRFLPPDVAAVIERNASRFPTLEPVTKTAGVEYPAIASGHRDFMLYWRTLPWDHVPGGLLIAEAGGRAAHLDGGRYRLQERREGLLVAGSPDRWERAREELGV</sequence>
<dbReference type="Gene3D" id="3.30.540.10">
    <property type="entry name" value="Fructose-1,6-Bisphosphatase, subunit A, domain 1"/>
    <property type="match status" value="1"/>
</dbReference>
<dbReference type="GO" id="GO:0008934">
    <property type="term" value="F:inositol monophosphate 1-phosphatase activity"/>
    <property type="evidence" value="ECO:0007669"/>
    <property type="project" value="TreeGrafter"/>
</dbReference>
<feature type="binding site" evidence="1">
    <location>
        <position position="93"/>
    </location>
    <ligand>
        <name>Mg(2+)</name>
        <dbReference type="ChEBI" id="CHEBI:18420"/>
        <label>2</label>
    </ligand>
</feature>
<comment type="caution">
    <text evidence="2">The sequence shown here is derived from an EMBL/GenBank/DDBJ whole genome shotgun (WGS) entry which is preliminary data.</text>
</comment>
<evidence type="ECO:0000313" key="2">
    <source>
        <dbReference type="EMBL" id="PWJ51726.1"/>
    </source>
</evidence>
<accession>A0A316A1B4</accession>
<gene>
    <name evidence="2" type="ORF">BXY45_1204</name>
</gene>
<dbReference type="EMBL" id="QGDQ01000020">
    <property type="protein sequence ID" value="PWJ51726.1"/>
    <property type="molecule type" value="Genomic_DNA"/>
</dbReference>
<dbReference type="GO" id="GO:0046872">
    <property type="term" value="F:metal ion binding"/>
    <property type="evidence" value="ECO:0007669"/>
    <property type="project" value="UniProtKB-KW"/>
</dbReference>
<dbReference type="SUPFAM" id="SSF56655">
    <property type="entry name" value="Carbohydrate phosphatase"/>
    <property type="match status" value="1"/>
</dbReference>
<evidence type="ECO:0000256" key="1">
    <source>
        <dbReference type="PIRSR" id="PIRSR600760-2"/>
    </source>
</evidence>
<feature type="binding site" evidence="1">
    <location>
        <position position="94"/>
    </location>
    <ligand>
        <name>Mg(2+)</name>
        <dbReference type="ChEBI" id="CHEBI:18420"/>
        <label>1</label>
        <note>catalytic</note>
    </ligand>
</feature>
<dbReference type="Pfam" id="PF00459">
    <property type="entry name" value="Inositol_P"/>
    <property type="match status" value="1"/>
</dbReference>
<dbReference type="GO" id="GO:0007165">
    <property type="term" value="P:signal transduction"/>
    <property type="evidence" value="ECO:0007669"/>
    <property type="project" value="TreeGrafter"/>
</dbReference>
<feature type="binding site" evidence="1">
    <location>
        <position position="91"/>
    </location>
    <ligand>
        <name>Mg(2+)</name>
        <dbReference type="ChEBI" id="CHEBI:18420"/>
        <label>1</label>
        <note>catalytic</note>
    </ligand>
</feature>
<comment type="cofactor">
    <cofactor evidence="1">
        <name>Mg(2+)</name>
        <dbReference type="ChEBI" id="CHEBI:18420"/>
    </cofactor>
</comment>
<dbReference type="AlphaFoldDB" id="A0A316A1B4"/>
<dbReference type="Proteomes" id="UP000245469">
    <property type="component" value="Unassembled WGS sequence"/>
</dbReference>
<proteinExistence type="predicted"/>
<dbReference type="InterPro" id="IPR000760">
    <property type="entry name" value="Inositol_monophosphatase-like"/>
</dbReference>
<keyword evidence="1" id="KW-0479">Metal-binding</keyword>
<feature type="binding site" evidence="1">
    <location>
        <position position="68"/>
    </location>
    <ligand>
        <name>Mg(2+)</name>
        <dbReference type="ChEBI" id="CHEBI:18420"/>
        <label>1</label>
        <note>catalytic</note>
    </ligand>
</feature>
<dbReference type="PANTHER" id="PTHR20854:SF4">
    <property type="entry name" value="INOSITOL-1-MONOPHOSPHATASE-RELATED"/>
    <property type="match status" value="1"/>
</dbReference>
<name>A0A316A1B4_9ACTN</name>
<keyword evidence="1" id="KW-0460">Magnesium</keyword>
<evidence type="ECO:0000313" key="3">
    <source>
        <dbReference type="Proteomes" id="UP000245469"/>
    </source>
</evidence>
<organism evidence="2 3">
    <name type="scientific">Quadrisphaera granulorum</name>
    <dbReference type="NCBI Taxonomy" id="317664"/>
    <lineage>
        <taxon>Bacteria</taxon>
        <taxon>Bacillati</taxon>
        <taxon>Actinomycetota</taxon>
        <taxon>Actinomycetes</taxon>
        <taxon>Kineosporiales</taxon>
        <taxon>Kineosporiaceae</taxon>
        <taxon>Quadrisphaera</taxon>
    </lineage>
</organism>
<keyword evidence="3" id="KW-1185">Reference proteome</keyword>
<dbReference type="GO" id="GO:0006020">
    <property type="term" value="P:inositol metabolic process"/>
    <property type="evidence" value="ECO:0007669"/>
    <property type="project" value="TreeGrafter"/>
</dbReference>
<feature type="binding site" evidence="1">
    <location>
        <position position="218"/>
    </location>
    <ligand>
        <name>Mg(2+)</name>
        <dbReference type="ChEBI" id="CHEBI:18420"/>
        <label>1</label>
        <note>catalytic</note>
    </ligand>
</feature>
<dbReference type="Gene3D" id="3.40.190.80">
    <property type="match status" value="1"/>
</dbReference>
<dbReference type="PANTHER" id="PTHR20854">
    <property type="entry name" value="INOSITOL MONOPHOSPHATASE"/>
    <property type="match status" value="1"/>
</dbReference>
<protein>
    <submittedName>
        <fullName evidence="2">Fructose-1,6-bisphosphatase/inositol monophosphatase family enzyme</fullName>
    </submittedName>
</protein>
<reference evidence="2 3" key="1">
    <citation type="submission" date="2018-03" db="EMBL/GenBank/DDBJ databases">
        <title>Genomic Encyclopedia of Archaeal and Bacterial Type Strains, Phase II (KMG-II): from individual species to whole genera.</title>
        <authorList>
            <person name="Goeker M."/>
        </authorList>
    </citation>
    <scope>NUCLEOTIDE SEQUENCE [LARGE SCALE GENOMIC DNA]</scope>
    <source>
        <strain evidence="2 3">DSM 44889</strain>
    </source>
</reference>
<dbReference type="PRINTS" id="PR00377">
    <property type="entry name" value="IMPHPHTASES"/>
</dbReference>